<keyword evidence="3" id="KW-1185">Reference proteome</keyword>
<proteinExistence type="predicted"/>
<dbReference type="EMBL" id="BLLF01000809">
    <property type="protein sequence ID" value="GFH15123.1"/>
    <property type="molecule type" value="Genomic_DNA"/>
</dbReference>
<reference evidence="2 3" key="1">
    <citation type="submission" date="2020-02" db="EMBL/GenBank/DDBJ databases">
        <title>Draft genome sequence of Haematococcus lacustris strain NIES-144.</title>
        <authorList>
            <person name="Morimoto D."/>
            <person name="Nakagawa S."/>
            <person name="Yoshida T."/>
            <person name="Sawayama S."/>
        </authorList>
    </citation>
    <scope>NUCLEOTIDE SEQUENCE [LARGE SCALE GENOMIC DNA]</scope>
    <source>
        <strain evidence="2 3">NIES-144</strain>
    </source>
</reference>
<feature type="region of interest" description="Disordered" evidence="1">
    <location>
        <begin position="73"/>
        <end position="98"/>
    </location>
</feature>
<comment type="caution">
    <text evidence="2">The sequence shown here is derived from an EMBL/GenBank/DDBJ whole genome shotgun (WGS) entry which is preliminary data.</text>
</comment>
<dbReference type="AlphaFoldDB" id="A0A699YXW7"/>
<organism evidence="2 3">
    <name type="scientific">Haematococcus lacustris</name>
    <name type="common">Green alga</name>
    <name type="synonym">Haematococcus pluvialis</name>
    <dbReference type="NCBI Taxonomy" id="44745"/>
    <lineage>
        <taxon>Eukaryota</taxon>
        <taxon>Viridiplantae</taxon>
        <taxon>Chlorophyta</taxon>
        <taxon>core chlorophytes</taxon>
        <taxon>Chlorophyceae</taxon>
        <taxon>CS clade</taxon>
        <taxon>Chlamydomonadales</taxon>
        <taxon>Haematococcaceae</taxon>
        <taxon>Haematococcus</taxon>
    </lineage>
</organism>
<feature type="region of interest" description="Disordered" evidence="1">
    <location>
        <begin position="1"/>
        <end position="36"/>
    </location>
</feature>
<name>A0A699YXW7_HAELA</name>
<evidence type="ECO:0000256" key="1">
    <source>
        <dbReference type="SAM" id="MobiDB-lite"/>
    </source>
</evidence>
<feature type="compositionally biased region" description="Gly residues" evidence="1">
    <location>
        <begin position="1"/>
        <end position="11"/>
    </location>
</feature>
<sequence length="98" mass="9792">MEGELQGMGRGSGREGQARGSGDKGQVSWLAGPHDSGIGEAALPFTACCPSPTPPPLAVQHSAPTAPRAVADLGVTSTTAPGAVQNAKPRTLLTQHPA</sequence>
<gene>
    <name evidence="2" type="ORF">HaLaN_11291</name>
</gene>
<evidence type="ECO:0000313" key="2">
    <source>
        <dbReference type="EMBL" id="GFH15123.1"/>
    </source>
</evidence>
<dbReference type="Proteomes" id="UP000485058">
    <property type="component" value="Unassembled WGS sequence"/>
</dbReference>
<accession>A0A699YXW7</accession>
<evidence type="ECO:0000313" key="3">
    <source>
        <dbReference type="Proteomes" id="UP000485058"/>
    </source>
</evidence>
<protein>
    <submittedName>
        <fullName evidence="2">Uncharacterized protein</fullName>
    </submittedName>
</protein>